<evidence type="ECO:0000259" key="4">
    <source>
        <dbReference type="PROSITE" id="PS50011"/>
    </source>
</evidence>
<reference evidence="6" key="1">
    <citation type="journal article" date="2016" name="Genome Biol. Evol.">
        <title>Comparative 'omics' of the Fusarium fujikuroi species complex highlights differences in genetic potential and metabolite synthesis.</title>
        <authorList>
            <person name="Niehaus E.-M."/>
            <person name="Muensterkoetter M."/>
            <person name="Proctor R.H."/>
            <person name="Brown D.W."/>
            <person name="Sharon A."/>
            <person name="Idan Y."/>
            <person name="Oren-Young L."/>
            <person name="Sieber C.M."/>
            <person name="Novak O."/>
            <person name="Pencik A."/>
            <person name="Tarkowska D."/>
            <person name="Hromadova K."/>
            <person name="Freeman S."/>
            <person name="Maymon M."/>
            <person name="Elazar M."/>
            <person name="Youssef S.A."/>
            <person name="El-Shabrawy E.S.M."/>
            <person name="Shalaby A.B.A."/>
            <person name="Houterman P."/>
            <person name="Brock N.L."/>
            <person name="Burkhardt I."/>
            <person name="Tsavkelova E.A."/>
            <person name="Dickschat J.S."/>
            <person name="Galuszka P."/>
            <person name="Gueldener U."/>
            <person name="Tudzynski B."/>
        </authorList>
    </citation>
    <scope>NUCLEOTIDE SEQUENCE [LARGE SCALE GENOMIC DNA]</scope>
    <source>
        <strain evidence="6">ET1</strain>
    </source>
</reference>
<dbReference type="PROSITE" id="PS00108">
    <property type="entry name" value="PROTEIN_KINASE_ST"/>
    <property type="match status" value="1"/>
</dbReference>
<dbReference type="InterPro" id="IPR000719">
    <property type="entry name" value="Prot_kinase_dom"/>
</dbReference>
<keyword evidence="6" id="KW-1185">Reference proteome</keyword>
<feature type="domain" description="Protein kinase" evidence="4">
    <location>
        <begin position="60"/>
        <end position="373"/>
    </location>
</feature>
<dbReference type="Pfam" id="PF12796">
    <property type="entry name" value="Ank_2"/>
    <property type="match status" value="1"/>
</dbReference>
<evidence type="ECO:0000256" key="1">
    <source>
        <dbReference type="ARBA" id="ARBA00022737"/>
    </source>
</evidence>
<dbReference type="Gene3D" id="1.10.510.10">
    <property type="entry name" value="Transferase(Phosphotransferase) domain 1"/>
    <property type="match status" value="1"/>
</dbReference>
<evidence type="ECO:0000256" key="3">
    <source>
        <dbReference type="PROSITE-ProRule" id="PRU00023"/>
    </source>
</evidence>
<keyword evidence="1" id="KW-0677">Repeat</keyword>
<comment type="caution">
    <text evidence="5">The sequence shown here is derived from an EMBL/GenBank/DDBJ whole genome shotgun (WGS) entry which is preliminary data.</text>
</comment>
<dbReference type="PROSITE" id="PS50088">
    <property type="entry name" value="ANK_REPEAT"/>
    <property type="match status" value="2"/>
</dbReference>
<dbReference type="GeneID" id="42060531"/>
<feature type="repeat" description="ANK" evidence="3">
    <location>
        <begin position="1085"/>
        <end position="1117"/>
    </location>
</feature>
<dbReference type="PROSITE" id="PS50297">
    <property type="entry name" value="ANK_REP_REGION"/>
    <property type="match status" value="2"/>
</dbReference>
<organism evidence="5 6">
    <name type="scientific">Fusarium proliferatum (strain ET1)</name>
    <name type="common">Orchid endophyte fungus</name>
    <dbReference type="NCBI Taxonomy" id="1227346"/>
    <lineage>
        <taxon>Eukaryota</taxon>
        <taxon>Fungi</taxon>
        <taxon>Dikarya</taxon>
        <taxon>Ascomycota</taxon>
        <taxon>Pezizomycotina</taxon>
        <taxon>Sordariomycetes</taxon>
        <taxon>Hypocreomycetidae</taxon>
        <taxon>Hypocreales</taxon>
        <taxon>Nectriaceae</taxon>
        <taxon>Fusarium</taxon>
        <taxon>Fusarium fujikuroi species complex</taxon>
    </lineage>
</organism>
<name>A0A1L7VXK5_FUSPR</name>
<dbReference type="InterPro" id="IPR011009">
    <property type="entry name" value="Kinase-like_dom_sf"/>
</dbReference>
<dbReference type="PANTHER" id="PTHR24198:SF191">
    <property type="entry name" value="RABANKYRIN-5-LIKE"/>
    <property type="match status" value="1"/>
</dbReference>
<keyword evidence="2 3" id="KW-0040">ANK repeat</keyword>
<dbReference type="PANTHER" id="PTHR24198">
    <property type="entry name" value="ANKYRIN REPEAT AND PROTEIN KINASE DOMAIN-CONTAINING PROTEIN"/>
    <property type="match status" value="1"/>
</dbReference>
<dbReference type="SUPFAM" id="SSF56112">
    <property type="entry name" value="Protein kinase-like (PK-like)"/>
    <property type="match status" value="1"/>
</dbReference>
<gene>
    <name evidence="5" type="ORF">FPRO_15675</name>
</gene>
<protein>
    <recommendedName>
        <fullName evidence="4">Protein kinase domain-containing protein</fullName>
    </recommendedName>
</protein>
<dbReference type="Proteomes" id="UP000183971">
    <property type="component" value="Unassembled WGS sequence"/>
</dbReference>
<evidence type="ECO:0000313" key="5">
    <source>
        <dbReference type="EMBL" id="CZR45150.1"/>
    </source>
</evidence>
<evidence type="ECO:0000256" key="2">
    <source>
        <dbReference type="ARBA" id="ARBA00023043"/>
    </source>
</evidence>
<dbReference type="GO" id="GO:0004672">
    <property type="term" value="F:protein kinase activity"/>
    <property type="evidence" value="ECO:0007669"/>
    <property type="project" value="InterPro"/>
</dbReference>
<feature type="repeat" description="ANK" evidence="3">
    <location>
        <begin position="976"/>
        <end position="1008"/>
    </location>
</feature>
<dbReference type="SMART" id="SM00220">
    <property type="entry name" value="S_TKc"/>
    <property type="match status" value="1"/>
</dbReference>
<dbReference type="RefSeq" id="XP_031085684.1">
    <property type="nucleotide sequence ID" value="XM_031219979.1"/>
</dbReference>
<dbReference type="VEuPathDB" id="FungiDB:FPRO_15675"/>
<sequence length="1379" mass="153566">MSDSVWLPSFSVWSSRPPPRTLVSCSVGFSRPGGAKVRSLQDLLRAIQPLNIRLTAASSLRNPQRAGEGASYTVFRYTDVATNKAVAVKQIKLAQDANNHQAHQDRVECVLKDIEVMCHPPLAQHENILTLLGYGWGLRQGDTIPFIVTDYAACGTLRDYLQSVRVPMSSKLSLCSQVACGLNRMHWAGVAHGDLKLENVLVFPSHTIEGSGTYETDVTVKLSDFGHACLFRDEQGDGAVQIYRGTLWYLAPELRHGSSLKSVEFLRCDVWALGLLCLEVVWDGARYYHLPSITSLNAWPQVTEAETKSSHEWDRSFSLCSSLSEAAERSMDDIPSRHEFRPLQKTIIKGILRQTLEADSSKRQHDLSKLPFIFGGGLHLSWNEMGNIEDSLQAMPNLPEGGWSYENFLPKVASRIPFRLKEQMVLDAKRTALTECDVSTRAAFQVALAFFNGFGIDRDMSIAMQYMRMSSSSTCLPFEIHRMVLQDRYHNTDKLRTTVQGYNPLCSIFTKLGVWASPTLHTGSSCHFLSPYGLNKLKGHSPQTSRISWLQSTVSAYCNQSLFLQDHDINNCLILACQLGDLEALISLAPRKEKLLPRKHTGPTPLHYLFMFDQDEETLQRAMEILLPTHLDSRSLLLESYCSETQTLDQQLPFSLRGTPLAFAVDAGSLAAVKALLGVGANPLSRSPESETSPDVSSQSSLRKAISYHRADIFLLLWQSCMNNPDWYNELLNGVLTGETCLFSQLCERSFYELWVIGNGNHQIRGSEMVSTLTGAIWNLLTSNPEYQKSSFARYSAAGMRAILIQDGLEIAKDLHRSINDISRSSIPSFLGEEQQKALLQSLLEMACKGNITPNRAIKYIDFGEVLFSAISPAMGFQALLSAVRHHNDSLFALLLPSSQHLHQVDEDGRSIIWHMIDSGFSHMIPLSKVFEQGLKLDDVDGFGESYLHCAVRNRSVDDTVTLINMGLDVDRKLLDGTTAMHIAVQNTDTAMIQCLLDHGASINAADNQQRSPIHSLFLQTPQHELASAIAVAKLLLSRGASTTTMDSDGSTPVHALALWDVSTVCSPGFASLIRRMSLSARDKLGATILHSAARLFKDKLVAILIQSGAKVDDQDNKGATPLHALISQMCLMRFTSNDQIIPTTKALLQAGPRMDLVDKYNRTAIGSMILACKNQNTIQVTLRDTGVQFEQRLSLVKCILLHCYMASPVYPSLVHPISHAWEVAVLNMRWSVVREMLFHGKVDLGLLAWPRGMKFLLYSIEHADLCILRLFLGRGFEHWSPHILAGDVTQRSDPSSEISKANMNWSPEKHILWESQIPRYGVHSKRGNGDILREILEFLVENKDLYKMGSLNGESTFGRPVSWILVDQLATACQLGRR</sequence>
<dbReference type="InterPro" id="IPR036770">
    <property type="entry name" value="Ankyrin_rpt-contain_sf"/>
</dbReference>
<dbReference type="Pfam" id="PF00069">
    <property type="entry name" value="Pkinase"/>
    <property type="match status" value="1"/>
</dbReference>
<dbReference type="SMART" id="SM00248">
    <property type="entry name" value="ANK"/>
    <property type="match status" value="7"/>
</dbReference>
<dbReference type="InterPro" id="IPR002110">
    <property type="entry name" value="Ankyrin_rpt"/>
</dbReference>
<dbReference type="GO" id="GO:0005524">
    <property type="term" value="F:ATP binding"/>
    <property type="evidence" value="ECO:0007669"/>
    <property type="project" value="InterPro"/>
</dbReference>
<proteinExistence type="predicted"/>
<evidence type="ECO:0000313" key="6">
    <source>
        <dbReference type="Proteomes" id="UP000183971"/>
    </source>
</evidence>
<dbReference type="InterPro" id="IPR008271">
    <property type="entry name" value="Ser/Thr_kinase_AS"/>
</dbReference>
<dbReference type="PROSITE" id="PS50011">
    <property type="entry name" value="PROTEIN_KINASE_DOM"/>
    <property type="match status" value="1"/>
</dbReference>
<dbReference type="CDD" id="cd00180">
    <property type="entry name" value="PKc"/>
    <property type="match status" value="1"/>
</dbReference>
<dbReference type="SUPFAM" id="SSF48403">
    <property type="entry name" value="Ankyrin repeat"/>
    <property type="match status" value="3"/>
</dbReference>
<accession>A0A1L7VXK5</accession>
<dbReference type="Gene3D" id="1.25.40.20">
    <property type="entry name" value="Ankyrin repeat-containing domain"/>
    <property type="match status" value="3"/>
</dbReference>
<dbReference type="EMBL" id="FJOF01000009">
    <property type="protein sequence ID" value="CZR45150.1"/>
    <property type="molecule type" value="Genomic_DNA"/>
</dbReference>